<dbReference type="GO" id="GO:0016407">
    <property type="term" value="F:acetyltransferase activity"/>
    <property type="evidence" value="ECO:0007669"/>
    <property type="project" value="InterPro"/>
</dbReference>
<dbReference type="InterPro" id="IPR053710">
    <property type="entry name" value="Arylamine_NAT_domain_sf"/>
</dbReference>
<protein>
    <submittedName>
        <fullName evidence="2">Arylamine N-acetyltransferase</fullName>
    </submittedName>
</protein>
<comment type="caution">
    <text evidence="2">The sequence shown here is derived from an EMBL/GenBank/DDBJ whole genome shotgun (WGS) entry which is preliminary data.</text>
</comment>
<dbReference type="PANTHER" id="PTHR11786">
    <property type="entry name" value="N-HYDROXYARYLAMINE O-ACETYLTRANSFERASE"/>
    <property type="match status" value="1"/>
</dbReference>
<proteinExistence type="inferred from homology"/>
<dbReference type="InterPro" id="IPR038765">
    <property type="entry name" value="Papain-like_cys_pep_sf"/>
</dbReference>
<dbReference type="Proteomes" id="UP000273811">
    <property type="component" value="Unassembled WGS sequence"/>
</dbReference>
<evidence type="ECO:0000313" key="3">
    <source>
        <dbReference type="Proteomes" id="UP000273811"/>
    </source>
</evidence>
<keyword evidence="3" id="KW-1185">Reference proteome</keyword>
<dbReference type="InterPro" id="IPR001447">
    <property type="entry name" value="Arylamine_N-AcTrfase"/>
</dbReference>
<evidence type="ECO:0000256" key="1">
    <source>
        <dbReference type="ARBA" id="ARBA00006547"/>
    </source>
</evidence>
<name>A0A443IP60_9BACI</name>
<dbReference type="RefSeq" id="WP_120074390.1">
    <property type="nucleotide sequence ID" value="NZ_CP126113.1"/>
</dbReference>
<dbReference type="Gene3D" id="3.30.2140.20">
    <property type="match status" value="1"/>
</dbReference>
<organism evidence="2 3">
    <name type="scientific">Siminovitchia fortis</name>
    <dbReference type="NCBI Taxonomy" id="254758"/>
    <lineage>
        <taxon>Bacteria</taxon>
        <taxon>Bacillati</taxon>
        <taxon>Bacillota</taxon>
        <taxon>Bacilli</taxon>
        <taxon>Bacillales</taxon>
        <taxon>Bacillaceae</taxon>
        <taxon>Siminovitchia</taxon>
    </lineage>
</organism>
<comment type="similarity">
    <text evidence="1">Belongs to the arylamine N-acetyltransferase family.</text>
</comment>
<gene>
    <name evidence="2" type="ORF">D4N35_013150</name>
</gene>
<dbReference type="AlphaFoldDB" id="A0A443IP60"/>
<evidence type="ECO:0000313" key="2">
    <source>
        <dbReference type="EMBL" id="RWR07312.1"/>
    </source>
</evidence>
<sequence>MRNEIDKLVKEKDYFSAEDDLRRIKMVQELLAERFPFENLDVLLKVEDPITPKFIVEKMLLKGRGGLCYELNALQHLLLKELGFDVYLATATVSTETGWATDRTHVMNLLWKEEKLYLIDSGFGSNLPLQPVELDGPPVHSPAGNFRLQTCETEKGSIVLQSENDKGWNTRYAFFPEKVGWEDLNRIKTEIHNSPKSSFNRELLIARMLPEATLSVNEERLQLKGIEGEDQRIMFTTDDEMLRCIKIRFSESIYQAAAHYVRMKKKGRENA</sequence>
<reference evidence="2" key="1">
    <citation type="submission" date="2018-12" db="EMBL/GenBank/DDBJ databases">
        <authorList>
            <person name="Sun L."/>
            <person name="Chen Z."/>
        </authorList>
    </citation>
    <scope>NUCLEOTIDE SEQUENCE [LARGE SCALE GENOMIC DNA]</scope>
    <source>
        <strain evidence="2">DSM 16012</strain>
    </source>
</reference>
<dbReference type="EMBL" id="QYTU02000031">
    <property type="protein sequence ID" value="RWR07312.1"/>
    <property type="molecule type" value="Genomic_DNA"/>
</dbReference>
<dbReference type="OrthoDB" id="7181050at2"/>
<dbReference type="Pfam" id="PF00797">
    <property type="entry name" value="Acetyltransf_2"/>
    <property type="match status" value="1"/>
</dbReference>
<dbReference type="SUPFAM" id="SSF54001">
    <property type="entry name" value="Cysteine proteinases"/>
    <property type="match status" value="1"/>
</dbReference>
<accession>A0A443IP60</accession>
<dbReference type="PANTHER" id="PTHR11786:SF0">
    <property type="entry name" value="ARYLAMINE N-ACETYLTRANSFERASE 4-RELATED"/>
    <property type="match status" value="1"/>
</dbReference>